<dbReference type="RefSeq" id="WP_254739957.1">
    <property type="nucleotide sequence ID" value="NZ_JANCLU010000005.1"/>
</dbReference>
<keyword evidence="1" id="KW-0472">Membrane</keyword>
<feature type="transmembrane region" description="Helical" evidence="1">
    <location>
        <begin position="166"/>
        <end position="187"/>
    </location>
</feature>
<dbReference type="InterPro" id="IPR052712">
    <property type="entry name" value="Acid_resist_chaperone_HdeD"/>
</dbReference>
<evidence type="ECO:0000256" key="1">
    <source>
        <dbReference type="SAM" id="Phobius"/>
    </source>
</evidence>
<dbReference type="Pfam" id="PF03729">
    <property type="entry name" value="DUF308"/>
    <property type="match status" value="1"/>
</dbReference>
<proteinExistence type="predicted"/>
<evidence type="ECO:0000313" key="3">
    <source>
        <dbReference type="Proteomes" id="UP001205890"/>
    </source>
</evidence>
<name>A0ABT1LAZ2_9HYPH</name>
<feature type="transmembrane region" description="Helical" evidence="1">
    <location>
        <begin position="133"/>
        <end position="154"/>
    </location>
</feature>
<feature type="transmembrane region" description="Helical" evidence="1">
    <location>
        <begin position="105"/>
        <end position="126"/>
    </location>
</feature>
<comment type="caution">
    <text evidence="2">The sequence shown here is derived from an EMBL/GenBank/DDBJ whole genome shotgun (WGS) entry which is preliminary data.</text>
</comment>
<accession>A0ABT1LAZ2</accession>
<dbReference type="PANTHER" id="PTHR34989:SF1">
    <property type="entry name" value="PROTEIN HDED"/>
    <property type="match status" value="1"/>
</dbReference>
<dbReference type="InterPro" id="IPR005325">
    <property type="entry name" value="DUF308_memb"/>
</dbReference>
<feature type="transmembrane region" description="Helical" evidence="1">
    <location>
        <begin position="21"/>
        <end position="42"/>
    </location>
</feature>
<evidence type="ECO:0000313" key="2">
    <source>
        <dbReference type="EMBL" id="MCP8938233.1"/>
    </source>
</evidence>
<reference evidence="2 3" key="1">
    <citation type="submission" date="2022-07" db="EMBL/GenBank/DDBJ databases">
        <authorList>
            <person name="Li W.-J."/>
            <person name="Deng Q.-Q."/>
        </authorList>
    </citation>
    <scope>NUCLEOTIDE SEQUENCE [LARGE SCALE GENOMIC DNA]</scope>
    <source>
        <strain evidence="2 3">SYSU M60028</strain>
    </source>
</reference>
<keyword evidence="1" id="KW-1133">Transmembrane helix</keyword>
<sequence length="193" mass="19673">MTAARPQFLDDESPTATRGRGIRFLVAGAVLIALGAAAFALADAATVATGWVLGSVVAAGGVAVVVQALRDKGQRGFSWQLLFGSVEIVGGLLIIMNPIKGAAAITLLVVIVLIAQAVTQAGLAVSIRPARGWWWPIVASLLTLLCAAGLLLRFPYALADTPGEVAGIAMVVAGLGFLLMGGGWLGLETESAQ</sequence>
<gene>
    <name evidence="2" type="ORF">NK718_06875</name>
</gene>
<keyword evidence="3" id="KW-1185">Reference proteome</keyword>
<protein>
    <submittedName>
        <fullName evidence="2">DUF308 domain-containing protein</fullName>
    </submittedName>
</protein>
<organism evidence="2 3">
    <name type="scientific">Alsobacter ponti</name>
    <dbReference type="NCBI Taxonomy" id="2962936"/>
    <lineage>
        <taxon>Bacteria</taxon>
        <taxon>Pseudomonadati</taxon>
        <taxon>Pseudomonadota</taxon>
        <taxon>Alphaproteobacteria</taxon>
        <taxon>Hyphomicrobiales</taxon>
        <taxon>Alsobacteraceae</taxon>
        <taxon>Alsobacter</taxon>
    </lineage>
</organism>
<dbReference type="EMBL" id="JANCLU010000005">
    <property type="protein sequence ID" value="MCP8938233.1"/>
    <property type="molecule type" value="Genomic_DNA"/>
</dbReference>
<feature type="transmembrane region" description="Helical" evidence="1">
    <location>
        <begin position="81"/>
        <end position="99"/>
    </location>
</feature>
<dbReference type="PANTHER" id="PTHR34989">
    <property type="entry name" value="PROTEIN HDED"/>
    <property type="match status" value="1"/>
</dbReference>
<keyword evidence="1" id="KW-0812">Transmembrane</keyword>
<feature type="transmembrane region" description="Helical" evidence="1">
    <location>
        <begin position="48"/>
        <end position="69"/>
    </location>
</feature>
<dbReference type="Proteomes" id="UP001205890">
    <property type="component" value="Unassembled WGS sequence"/>
</dbReference>